<dbReference type="EMBL" id="JADKGY010000001">
    <property type="protein sequence ID" value="MBK9981195.1"/>
    <property type="molecule type" value="Genomic_DNA"/>
</dbReference>
<dbReference type="EC" id="2.7.7.2" evidence="6"/>
<evidence type="ECO:0000259" key="20">
    <source>
        <dbReference type="SMART" id="SM00904"/>
    </source>
</evidence>
<keyword evidence="8" id="KW-0285">Flavoprotein</keyword>
<keyword evidence="15" id="KW-0067">ATP-binding</keyword>
<dbReference type="InterPro" id="IPR002606">
    <property type="entry name" value="Riboflavin_kinase_bac"/>
</dbReference>
<dbReference type="NCBIfam" id="TIGR00083">
    <property type="entry name" value="ribF"/>
    <property type="match status" value="1"/>
</dbReference>
<dbReference type="GO" id="GO:0009231">
    <property type="term" value="P:riboflavin biosynthetic process"/>
    <property type="evidence" value="ECO:0007669"/>
    <property type="project" value="InterPro"/>
</dbReference>
<comment type="catalytic activity">
    <reaction evidence="18">
        <text>riboflavin + ATP = FMN + ADP + H(+)</text>
        <dbReference type="Rhea" id="RHEA:14357"/>
        <dbReference type="ChEBI" id="CHEBI:15378"/>
        <dbReference type="ChEBI" id="CHEBI:30616"/>
        <dbReference type="ChEBI" id="CHEBI:57986"/>
        <dbReference type="ChEBI" id="CHEBI:58210"/>
        <dbReference type="ChEBI" id="CHEBI:456216"/>
        <dbReference type="EC" id="2.7.1.26"/>
    </reaction>
</comment>
<evidence type="ECO:0000256" key="7">
    <source>
        <dbReference type="ARBA" id="ARBA00018483"/>
    </source>
</evidence>
<evidence type="ECO:0000256" key="10">
    <source>
        <dbReference type="ARBA" id="ARBA00022679"/>
    </source>
</evidence>
<reference evidence="21 22" key="1">
    <citation type="submission" date="2020-10" db="EMBL/GenBank/DDBJ databases">
        <title>Connecting structure to function with the recovery of over 1000 high-quality activated sludge metagenome-assembled genomes encoding full-length rRNA genes using long-read sequencing.</title>
        <authorList>
            <person name="Singleton C.M."/>
            <person name="Petriglieri F."/>
            <person name="Kristensen J.M."/>
            <person name="Kirkegaard R.H."/>
            <person name="Michaelsen T.Y."/>
            <person name="Andersen M.H."/>
            <person name="Karst S.M."/>
            <person name="Dueholm M.S."/>
            <person name="Nielsen P.H."/>
            <person name="Albertsen M."/>
        </authorList>
    </citation>
    <scope>NUCLEOTIDE SEQUENCE [LARGE SCALE GENOMIC DNA]</scope>
    <source>
        <strain evidence="21">Ribe_18-Q3-R11-54_MAXAC.273</strain>
    </source>
</reference>
<dbReference type="Gene3D" id="2.40.30.30">
    <property type="entry name" value="Riboflavin kinase-like"/>
    <property type="match status" value="1"/>
</dbReference>
<dbReference type="EC" id="2.7.1.26" evidence="5"/>
<name>A0A9D7SQ55_9BACT</name>
<dbReference type="AlphaFoldDB" id="A0A9D7SQ55"/>
<evidence type="ECO:0000256" key="5">
    <source>
        <dbReference type="ARBA" id="ARBA00012105"/>
    </source>
</evidence>
<comment type="function">
    <text evidence="1">Catalyzes the phosphorylation of riboflavin to FMN followed by the adenylation of FMN to FAD.</text>
</comment>
<comment type="similarity">
    <text evidence="4">Belongs to the RibF family.</text>
</comment>
<dbReference type="InterPro" id="IPR004821">
    <property type="entry name" value="Cyt_trans-like"/>
</dbReference>
<evidence type="ECO:0000256" key="15">
    <source>
        <dbReference type="ARBA" id="ARBA00022840"/>
    </source>
</evidence>
<dbReference type="GO" id="GO:0008531">
    <property type="term" value="F:riboflavin kinase activity"/>
    <property type="evidence" value="ECO:0007669"/>
    <property type="project" value="UniProtKB-EC"/>
</dbReference>
<evidence type="ECO:0000313" key="21">
    <source>
        <dbReference type="EMBL" id="MBK9981195.1"/>
    </source>
</evidence>
<comment type="catalytic activity">
    <reaction evidence="19">
        <text>FMN + ATP + H(+) = FAD + diphosphate</text>
        <dbReference type="Rhea" id="RHEA:17237"/>
        <dbReference type="ChEBI" id="CHEBI:15378"/>
        <dbReference type="ChEBI" id="CHEBI:30616"/>
        <dbReference type="ChEBI" id="CHEBI:33019"/>
        <dbReference type="ChEBI" id="CHEBI:57692"/>
        <dbReference type="ChEBI" id="CHEBI:58210"/>
        <dbReference type="EC" id="2.7.7.2"/>
    </reaction>
</comment>
<dbReference type="InterPro" id="IPR015865">
    <property type="entry name" value="Riboflavin_kinase_bac/euk"/>
</dbReference>
<dbReference type="GO" id="GO:0005524">
    <property type="term" value="F:ATP binding"/>
    <property type="evidence" value="ECO:0007669"/>
    <property type="project" value="UniProtKB-KW"/>
</dbReference>
<evidence type="ECO:0000256" key="14">
    <source>
        <dbReference type="ARBA" id="ARBA00022827"/>
    </source>
</evidence>
<dbReference type="Gene3D" id="3.40.50.620">
    <property type="entry name" value="HUPs"/>
    <property type="match status" value="1"/>
</dbReference>
<sequence>MNIFRGLSALPEFKNSVITIGSYDGVHLGHQKLLKRVQQLAEEINGTDIVITFHPHPREIVYPKDGDLQIITTLNEKLEYFRRYGVSNVVIVPFTIEFSQQSAQEYIEKFLVSRFHPSYIVIGYDHRFGLNRAGDVRLLNMYGLENNFKVVQIGEEELRDHSISSTLIRNSILDNNIELSNELLGHPLMIKGQVVTGNRLGHHIGFPTANVQVTDPRKLLPPDGIFAATAIIDGIEYPGMLYIGLRPSIESATQHRVEIHLFDFDKQIYDQEITIEIYKFIRGDRKFPTMEGLKQAMNEDEVTVRNLFRGAEVNQADVATVILNYNGKEYLNRFLPFFKSVRYSNNKLYIVDNASTDGSVKWLKSAYPAINCITLSQNTGYAGGYNQGLENIKAKYYAIVNNDIEITPQWLHPIIKMMEADESIAAVQPKIIAETKRGYFEYAGASGGMMDSLGYPFCRGRILHNIERDTGQYNEPIQIFWASGAAFVIRSKVFHEVEGFDQDYFAHQEEIDLAWRMKLKNYKIVSCPSSVVYHVGGGTLNYDKPQKVYLNFRNNLITLMKYLPADDVIMVLFIRWILDSLAGLKYVLKGQFGNMFAIVRAHFYIYSHIPAILKKRKNAGQLYKRKPLPYMTGVYPGSILIDFYMRWKRRYSDLFSS</sequence>
<dbReference type="InterPro" id="IPR029044">
    <property type="entry name" value="Nucleotide-diphossugar_trans"/>
</dbReference>
<dbReference type="PANTHER" id="PTHR22749">
    <property type="entry name" value="RIBOFLAVIN KINASE/FMN ADENYLYLTRANSFERASE"/>
    <property type="match status" value="1"/>
</dbReference>
<evidence type="ECO:0000256" key="19">
    <source>
        <dbReference type="ARBA" id="ARBA00049494"/>
    </source>
</evidence>
<protein>
    <recommendedName>
        <fullName evidence="7">Bifunctional riboflavin kinase/FMN adenylyltransferase</fullName>
        <ecNumber evidence="5">2.7.1.26</ecNumber>
        <ecNumber evidence="6">2.7.7.2</ecNumber>
    </recommendedName>
    <alternativeName>
        <fullName evidence="17">Riboflavin biosynthesis protein RibF</fullName>
    </alternativeName>
</protein>
<gene>
    <name evidence="21" type="primary">ribF</name>
    <name evidence="21" type="ORF">IPP15_02015</name>
</gene>
<dbReference type="Pfam" id="PF06574">
    <property type="entry name" value="FAD_syn"/>
    <property type="match status" value="1"/>
</dbReference>
<dbReference type="FunFam" id="3.40.50.620:FF:000021">
    <property type="entry name" value="Riboflavin biosynthesis protein"/>
    <property type="match status" value="1"/>
</dbReference>
<dbReference type="CDD" id="cd04186">
    <property type="entry name" value="GT_2_like_c"/>
    <property type="match status" value="1"/>
</dbReference>
<dbReference type="InterPro" id="IPR014729">
    <property type="entry name" value="Rossmann-like_a/b/a_fold"/>
</dbReference>
<dbReference type="SUPFAM" id="SSF82114">
    <property type="entry name" value="Riboflavin kinase-like"/>
    <property type="match status" value="1"/>
</dbReference>
<keyword evidence="11 21" id="KW-0548">Nucleotidyltransferase</keyword>
<organism evidence="21 22">
    <name type="scientific">Candidatus Opimibacter skivensis</name>
    <dbReference type="NCBI Taxonomy" id="2982028"/>
    <lineage>
        <taxon>Bacteria</taxon>
        <taxon>Pseudomonadati</taxon>
        <taxon>Bacteroidota</taxon>
        <taxon>Saprospiria</taxon>
        <taxon>Saprospirales</taxon>
        <taxon>Saprospiraceae</taxon>
        <taxon>Candidatus Opimibacter</taxon>
    </lineage>
</organism>
<evidence type="ECO:0000256" key="6">
    <source>
        <dbReference type="ARBA" id="ARBA00012393"/>
    </source>
</evidence>
<feature type="domain" description="Riboflavin kinase" evidence="20">
    <location>
        <begin position="183"/>
        <end position="309"/>
    </location>
</feature>
<evidence type="ECO:0000256" key="8">
    <source>
        <dbReference type="ARBA" id="ARBA00022630"/>
    </source>
</evidence>
<dbReference type="PANTHER" id="PTHR22749:SF6">
    <property type="entry name" value="RIBOFLAVIN KINASE"/>
    <property type="match status" value="1"/>
</dbReference>
<dbReference type="SUPFAM" id="SSF52374">
    <property type="entry name" value="Nucleotidylyl transferase"/>
    <property type="match status" value="1"/>
</dbReference>
<evidence type="ECO:0000256" key="16">
    <source>
        <dbReference type="ARBA" id="ARBA00023268"/>
    </source>
</evidence>
<keyword evidence="10 21" id="KW-0808">Transferase</keyword>
<keyword evidence="13" id="KW-0418">Kinase</keyword>
<dbReference type="Pfam" id="PF00535">
    <property type="entry name" value="Glycos_transf_2"/>
    <property type="match status" value="1"/>
</dbReference>
<dbReference type="GO" id="GO:0009398">
    <property type="term" value="P:FMN biosynthetic process"/>
    <property type="evidence" value="ECO:0007669"/>
    <property type="project" value="TreeGrafter"/>
</dbReference>
<keyword evidence="12" id="KW-0547">Nucleotide-binding</keyword>
<evidence type="ECO:0000256" key="9">
    <source>
        <dbReference type="ARBA" id="ARBA00022643"/>
    </source>
</evidence>
<evidence type="ECO:0000256" key="18">
    <source>
        <dbReference type="ARBA" id="ARBA00047880"/>
    </source>
</evidence>
<evidence type="ECO:0000256" key="13">
    <source>
        <dbReference type="ARBA" id="ARBA00022777"/>
    </source>
</evidence>
<evidence type="ECO:0000256" key="17">
    <source>
        <dbReference type="ARBA" id="ARBA00032176"/>
    </source>
</evidence>
<proteinExistence type="inferred from homology"/>
<dbReference type="GO" id="GO:0003919">
    <property type="term" value="F:FMN adenylyltransferase activity"/>
    <property type="evidence" value="ECO:0007669"/>
    <property type="project" value="UniProtKB-EC"/>
</dbReference>
<evidence type="ECO:0000256" key="4">
    <source>
        <dbReference type="ARBA" id="ARBA00010214"/>
    </source>
</evidence>
<keyword evidence="16" id="KW-0511">Multifunctional enzyme</keyword>
<evidence type="ECO:0000256" key="2">
    <source>
        <dbReference type="ARBA" id="ARBA00004726"/>
    </source>
</evidence>
<accession>A0A9D7SQ55</accession>
<dbReference type="InterPro" id="IPR001173">
    <property type="entry name" value="Glyco_trans_2-like"/>
</dbReference>
<keyword evidence="9" id="KW-0288">FMN</keyword>
<dbReference type="NCBIfam" id="TIGR00125">
    <property type="entry name" value="cyt_tran_rel"/>
    <property type="match status" value="1"/>
</dbReference>
<dbReference type="Proteomes" id="UP000808337">
    <property type="component" value="Unassembled WGS sequence"/>
</dbReference>
<evidence type="ECO:0000256" key="1">
    <source>
        <dbReference type="ARBA" id="ARBA00002121"/>
    </source>
</evidence>
<comment type="pathway">
    <text evidence="2">Cofactor biosynthesis; FAD biosynthesis; FAD from FMN: step 1/1.</text>
</comment>
<keyword evidence="14" id="KW-0274">FAD</keyword>
<dbReference type="SMART" id="SM00904">
    <property type="entry name" value="Flavokinase"/>
    <property type="match status" value="1"/>
</dbReference>
<evidence type="ECO:0000256" key="12">
    <source>
        <dbReference type="ARBA" id="ARBA00022741"/>
    </source>
</evidence>
<dbReference type="InterPro" id="IPR023468">
    <property type="entry name" value="Riboflavin_kinase"/>
</dbReference>
<dbReference type="Gene3D" id="3.90.550.10">
    <property type="entry name" value="Spore Coat Polysaccharide Biosynthesis Protein SpsA, Chain A"/>
    <property type="match status" value="1"/>
</dbReference>
<evidence type="ECO:0000313" key="22">
    <source>
        <dbReference type="Proteomes" id="UP000808337"/>
    </source>
</evidence>
<evidence type="ECO:0000256" key="3">
    <source>
        <dbReference type="ARBA" id="ARBA00005201"/>
    </source>
</evidence>
<dbReference type="InterPro" id="IPR015864">
    <property type="entry name" value="FAD_synthase"/>
</dbReference>
<comment type="pathway">
    <text evidence="3">Cofactor biosynthesis; FMN biosynthesis; FMN from riboflavin (ATP route): step 1/1.</text>
</comment>
<dbReference type="Pfam" id="PF01687">
    <property type="entry name" value="Flavokinase"/>
    <property type="match status" value="1"/>
</dbReference>
<dbReference type="InterPro" id="IPR023465">
    <property type="entry name" value="Riboflavin_kinase_dom_sf"/>
</dbReference>
<evidence type="ECO:0000256" key="11">
    <source>
        <dbReference type="ARBA" id="ARBA00022695"/>
    </source>
</evidence>
<comment type="caution">
    <text evidence="21">The sequence shown here is derived from an EMBL/GenBank/DDBJ whole genome shotgun (WGS) entry which is preliminary data.</text>
</comment>
<dbReference type="SUPFAM" id="SSF53448">
    <property type="entry name" value="Nucleotide-diphospho-sugar transferases"/>
    <property type="match status" value="1"/>
</dbReference>
<dbReference type="CDD" id="cd02064">
    <property type="entry name" value="FAD_synthetase_N"/>
    <property type="match status" value="1"/>
</dbReference>